<evidence type="ECO:0000256" key="2">
    <source>
        <dbReference type="ARBA" id="ARBA00006706"/>
    </source>
</evidence>
<accession>A0A1D2YSL0</accession>
<evidence type="ECO:0000313" key="8">
    <source>
        <dbReference type="Proteomes" id="UP000243739"/>
    </source>
</evidence>
<proteinExistence type="inferred from homology"/>
<protein>
    <submittedName>
        <fullName evidence="7">Heptaprenyl diphosphate synthase</fullName>
    </submittedName>
</protein>
<dbReference type="PROSITE" id="PS00723">
    <property type="entry name" value="POLYPRENYL_SYNTHASE_1"/>
    <property type="match status" value="1"/>
</dbReference>
<evidence type="ECO:0000256" key="5">
    <source>
        <dbReference type="ARBA" id="ARBA00022842"/>
    </source>
</evidence>
<dbReference type="InterPro" id="IPR033749">
    <property type="entry name" value="Polyprenyl_synt_CS"/>
</dbReference>
<dbReference type="AlphaFoldDB" id="A0A1D2YSL0"/>
<gene>
    <name evidence="7" type="ORF">BHF71_03965</name>
</gene>
<dbReference type="SFLD" id="SFLDS00005">
    <property type="entry name" value="Isoprenoid_Synthase_Type_I"/>
    <property type="match status" value="1"/>
</dbReference>
<dbReference type="Proteomes" id="UP000243739">
    <property type="component" value="Unassembled WGS sequence"/>
</dbReference>
<dbReference type="PANTHER" id="PTHR12001">
    <property type="entry name" value="GERANYLGERANYL PYROPHOSPHATE SYNTHASE"/>
    <property type="match status" value="1"/>
</dbReference>
<dbReference type="SUPFAM" id="SSF48576">
    <property type="entry name" value="Terpenoid synthases"/>
    <property type="match status" value="1"/>
</dbReference>
<name>A0A1D2YSL0_9BACI</name>
<evidence type="ECO:0000256" key="3">
    <source>
        <dbReference type="ARBA" id="ARBA00022679"/>
    </source>
</evidence>
<comment type="similarity">
    <text evidence="2 6">Belongs to the FPP/GGPP synthase family.</text>
</comment>
<evidence type="ECO:0000256" key="1">
    <source>
        <dbReference type="ARBA" id="ARBA00001946"/>
    </source>
</evidence>
<keyword evidence="3 6" id="KW-0808">Transferase</keyword>
<dbReference type="Gene3D" id="1.10.600.10">
    <property type="entry name" value="Farnesyl Diphosphate Synthase"/>
    <property type="match status" value="1"/>
</dbReference>
<evidence type="ECO:0000313" key="7">
    <source>
        <dbReference type="EMBL" id="OEF97299.1"/>
    </source>
</evidence>
<sequence>MKLEDIYFRMRRDIKEIEKEISMTIATDQKVLHQASHQLFKAGGKRIRPVFVLLAGHFGNYQFDKLKKVAAALEIIHMATLVHDDVIDDADKRRGKLTVKAQWDNKVAMYTGDYLLAKFLQLITELENPEIHKILSKILVSIVEGEIDQIKDFNNWEQSLKQYLRRIKRKTAILLAVSTQLGAIASDAETKVVRYLYQYGYNVGMAFQIIDDVLDYTGTTAQLGKPAGSDLSQGNITLPALYAVHCSDERDQLLELIKNDQISEKIDQVVACIKRSDGIEYSKRLAQRYIIKAQEALEKLPNIKEKETLFEISEFIAKRTY</sequence>
<dbReference type="CDD" id="cd00685">
    <property type="entry name" value="Trans_IPPS_HT"/>
    <property type="match status" value="1"/>
</dbReference>
<dbReference type="RefSeq" id="WP_069657512.1">
    <property type="nucleotide sequence ID" value="NZ_MIJF01000067.1"/>
</dbReference>
<keyword evidence="5" id="KW-0460">Magnesium</keyword>
<dbReference type="PROSITE" id="PS00444">
    <property type="entry name" value="POLYPRENYL_SYNTHASE_2"/>
    <property type="match status" value="1"/>
</dbReference>
<comment type="cofactor">
    <cofactor evidence="1">
        <name>Mg(2+)</name>
        <dbReference type="ChEBI" id="CHEBI:18420"/>
    </cofactor>
</comment>
<evidence type="ECO:0000256" key="6">
    <source>
        <dbReference type="RuleBase" id="RU004466"/>
    </source>
</evidence>
<dbReference type="Pfam" id="PF00348">
    <property type="entry name" value="polyprenyl_synt"/>
    <property type="match status" value="1"/>
</dbReference>
<dbReference type="InterPro" id="IPR000092">
    <property type="entry name" value="Polyprenyl_synt"/>
</dbReference>
<dbReference type="InterPro" id="IPR008949">
    <property type="entry name" value="Isoprenoid_synthase_dom_sf"/>
</dbReference>
<dbReference type="GO" id="GO:0046872">
    <property type="term" value="F:metal ion binding"/>
    <property type="evidence" value="ECO:0007669"/>
    <property type="project" value="UniProtKB-KW"/>
</dbReference>
<dbReference type="STRING" id="337097.BHF71_03965"/>
<dbReference type="GO" id="GO:0008299">
    <property type="term" value="P:isoprenoid biosynthetic process"/>
    <property type="evidence" value="ECO:0007669"/>
    <property type="project" value="InterPro"/>
</dbReference>
<organism evidence="7 8">
    <name type="scientific">Vulcanibacillus modesticaldus</name>
    <dbReference type="NCBI Taxonomy" id="337097"/>
    <lineage>
        <taxon>Bacteria</taxon>
        <taxon>Bacillati</taxon>
        <taxon>Bacillota</taxon>
        <taxon>Bacilli</taxon>
        <taxon>Bacillales</taxon>
        <taxon>Bacillaceae</taxon>
        <taxon>Vulcanibacillus</taxon>
    </lineage>
</organism>
<evidence type="ECO:0000256" key="4">
    <source>
        <dbReference type="ARBA" id="ARBA00022723"/>
    </source>
</evidence>
<keyword evidence="4" id="KW-0479">Metal-binding</keyword>
<comment type="caution">
    <text evidence="7">The sequence shown here is derived from an EMBL/GenBank/DDBJ whole genome shotgun (WGS) entry which is preliminary data.</text>
</comment>
<keyword evidence="8" id="KW-1185">Reference proteome</keyword>
<dbReference type="PANTHER" id="PTHR12001:SF69">
    <property type="entry name" value="ALL TRANS-POLYPRENYL-DIPHOSPHATE SYNTHASE PDSS1"/>
    <property type="match status" value="1"/>
</dbReference>
<dbReference type="OrthoDB" id="9805316at2"/>
<reference evidence="7 8" key="1">
    <citation type="submission" date="2016-09" db="EMBL/GenBank/DDBJ databases">
        <title>Draft genome sequence for the type strain of Vulcanibacillus modesticaldus BR, a strictly anaerobic, moderately thermophilic, and nitrate-reducing bacterium from deep sea-hydrothermal vents of the Mid-Atlantic Ridge.</title>
        <authorList>
            <person name="Abin C.A."/>
            <person name="Hollibaugh J.T."/>
        </authorList>
    </citation>
    <scope>NUCLEOTIDE SEQUENCE [LARGE SCALE GENOMIC DNA]</scope>
    <source>
        <strain evidence="7 8">BR</strain>
    </source>
</reference>
<dbReference type="EMBL" id="MIJF01000067">
    <property type="protein sequence ID" value="OEF97299.1"/>
    <property type="molecule type" value="Genomic_DNA"/>
</dbReference>
<dbReference type="GO" id="GO:0004659">
    <property type="term" value="F:prenyltransferase activity"/>
    <property type="evidence" value="ECO:0007669"/>
    <property type="project" value="InterPro"/>
</dbReference>